<dbReference type="Gene3D" id="3.40.50.300">
    <property type="entry name" value="P-loop containing nucleotide triphosphate hydrolases"/>
    <property type="match status" value="1"/>
</dbReference>
<dbReference type="Pfam" id="PF12796">
    <property type="entry name" value="Ank_2"/>
    <property type="match status" value="1"/>
</dbReference>
<feature type="repeat" description="ANK" evidence="2">
    <location>
        <begin position="634"/>
        <end position="666"/>
    </location>
</feature>
<evidence type="ECO:0000313" key="6">
    <source>
        <dbReference type="Proteomes" id="UP000283569"/>
    </source>
</evidence>
<dbReference type="SMART" id="SM00248">
    <property type="entry name" value="ANK"/>
    <property type="match status" value="5"/>
</dbReference>
<keyword evidence="2" id="KW-0040">ANK repeat</keyword>
<dbReference type="Pfam" id="PF24883">
    <property type="entry name" value="NPHP3_N"/>
    <property type="match status" value="1"/>
</dbReference>
<dbReference type="SUPFAM" id="SSF52540">
    <property type="entry name" value="P-loop containing nucleoside triphosphate hydrolases"/>
    <property type="match status" value="1"/>
</dbReference>
<name>A0A420TIU0_GIBIN</name>
<sequence>METVTAVKSLLQTCNRILWSRLGFMPVSFFEELNSPGTPEMFGPIVNSEDVHIEGQRQIGLHADHWNTWNFSDPLSSAYRAVSTVIHSFCHGPQNMTSEAAFQPMDPDISGWFLSLLKGERLYLSCLGLLRSLQVNNTEFLSSAMKGTCSWIFENHTFESWLEQPSGLLWVKGKPGSGKSTLLRYIHQTLKFRKPTSLLFFQFNYSSHTSINTMLRSLIFQLLVASPSYQLFSMRDTYATRTETHGDYGTNWQWGDNELLSYLQDSFLRATQDNTHIVVIIDAVDEVSEKLSFNSVILDILSIPSIRICASSRLNPKFPGLDAHTITLEDLNTADIIHYAKSRVLSVECNISSVQGDLIQSLIKASDGMFLYIDLVLSNLEIWLDQQEGRLSYNDFPRSLMDLYSLILAHIESSKKSRDFFQHTSKWVAFATRPLTVPELTNALAFEKVQGYKPCTHMRETRRETPSGYRRSRCECSRDITSLSRGLIAVQFPLTSPRQPVVCFTHQSVSQFLMSYEPFALKPYNFSPEGHEALASSCCKIILSETLSRRIGYTNLHSENWELTSYALESWIPHLRKALQLGSSCSDLLSDLSQNAFLESFLALNESMALNYKELRRLTHKHTIDRPWQAKLLNGSSPLHLVCVVGHVDSCERYISLGESYNDRDCLYGITPLGWASAYGHVEVVDFLLSHGATVDYTSNGTSPLDLAIRCGNKRVVERLLSKGSITKQLPVATQPALSLAASLGRASIVDILVSYGANALTADEFGWSPLQHAIAAGKKATLARLLSTIPKTSFERLRDLPPRSLPGWVQRILLAFGLGLCCRGSGSCSSSTNTGPIDSRKSGKRGRQGSKKRGRDTTEDMDESDQQSMAPPPQKQSRHTFELRFACPYNKRCPNRFGGACSNFGFPDMHRLKEHLFRRHFLGCDNKTRCGRCKSILPESEIQDHLILTVACEPLRVAMNYEDGFDTNQSDTLKSLKPKQFETPVHHWEKTFNTVFPDWVTDLPSPYHETTETECRVRVAARLRSEEFRQEVWRNPSNMGREVFEQLANLLDPWPRASTRPGNQTPTLPEELPIRPGVIQQRASTELNPSIDVSLPMEPQRGTTSSDALASEPVLNSSAQVYRPIPPHFLFPQQVSDTLSLSLFSGTGSLNSFGPGHESMYGDTDANDASMSSWDCSFVNAQMGQTSNDPLGFTLNAPTPASIPNSSTSENQLDLNPDIAFSGDTQPAEYEDATNTFWTPSRRAD</sequence>
<dbReference type="PANTHER" id="PTHR10039">
    <property type="entry name" value="AMELOGENIN"/>
    <property type="match status" value="1"/>
</dbReference>
<keyword evidence="1" id="KW-0677">Repeat</keyword>
<feature type="compositionally biased region" description="Polar residues" evidence="3">
    <location>
        <begin position="1197"/>
        <end position="1215"/>
    </location>
</feature>
<evidence type="ECO:0000259" key="4">
    <source>
        <dbReference type="Pfam" id="PF24883"/>
    </source>
</evidence>
<feature type="repeat" description="ANK" evidence="2">
    <location>
        <begin position="700"/>
        <end position="725"/>
    </location>
</feature>
<dbReference type="InterPro" id="IPR056884">
    <property type="entry name" value="NPHP3-like_N"/>
</dbReference>
<dbReference type="InterPro" id="IPR036770">
    <property type="entry name" value="Ankyrin_rpt-contain_sf"/>
</dbReference>
<evidence type="ECO:0000256" key="3">
    <source>
        <dbReference type="SAM" id="MobiDB-lite"/>
    </source>
</evidence>
<dbReference type="EMBL" id="MRDB01000015">
    <property type="protein sequence ID" value="RKL41448.1"/>
    <property type="molecule type" value="Genomic_DNA"/>
</dbReference>
<dbReference type="PROSITE" id="PS50088">
    <property type="entry name" value="ANK_REPEAT"/>
    <property type="match status" value="3"/>
</dbReference>
<evidence type="ECO:0000256" key="2">
    <source>
        <dbReference type="PROSITE-ProRule" id="PRU00023"/>
    </source>
</evidence>
<dbReference type="Proteomes" id="UP000283569">
    <property type="component" value="Unassembled WGS sequence"/>
</dbReference>
<dbReference type="AlphaFoldDB" id="A0A420TIU0"/>
<dbReference type="SUPFAM" id="SSF48403">
    <property type="entry name" value="Ankyrin repeat"/>
    <property type="match status" value="1"/>
</dbReference>
<feature type="region of interest" description="Disordered" evidence="3">
    <location>
        <begin position="1088"/>
        <end position="1110"/>
    </location>
</feature>
<reference evidence="5 6" key="1">
    <citation type="journal article" date="2018" name="Sci. Rep.">
        <title>Characterisation of pathogen-specific regions and novel effector candidates in Fusarium oxysporum f. sp. cepae.</title>
        <authorList>
            <person name="Armitage A.D."/>
            <person name="Taylor A."/>
            <person name="Sobczyk M.K."/>
            <person name="Baxter L."/>
            <person name="Greenfield B.P."/>
            <person name="Bates H.J."/>
            <person name="Wilson F."/>
            <person name="Jackson A.C."/>
            <person name="Ott S."/>
            <person name="Harrison R.J."/>
            <person name="Clarkson J.P."/>
        </authorList>
    </citation>
    <scope>NUCLEOTIDE SEQUENCE [LARGE SCALE GENOMIC DNA]</scope>
    <source>
        <strain evidence="5 6">Fp_A8</strain>
    </source>
</reference>
<dbReference type="PROSITE" id="PS50297">
    <property type="entry name" value="ANK_REP_REGION"/>
    <property type="match status" value="2"/>
</dbReference>
<feature type="region of interest" description="Disordered" evidence="3">
    <location>
        <begin position="1055"/>
        <end position="1076"/>
    </location>
</feature>
<organism evidence="5 6">
    <name type="scientific">Gibberella intermedia</name>
    <name type="common">Bulb rot disease fungus</name>
    <name type="synonym">Fusarium proliferatum</name>
    <dbReference type="NCBI Taxonomy" id="948311"/>
    <lineage>
        <taxon>Eukaryota</taxon>
        <taxon>Fungi</taxon>
        <taxon>Dikarya</taxon>
        <taxon>Ascomycota</taxon>
        <taxon>Pezizomycotina</taxon>
        <taxon>Sordariomycetes</taxon>
        <taxon>Hypocreomycetidae</taxon>
        <taxon>Hypocreales</taxon>
        <taxon>Nectriaceae</taxon>
        <taxon>Fusarium</taxon>
        <taxon>Fusarium fujikuroi species complex</taxon>
    </lineage>
</organism>
<feature type="region of interest" description="Disordered" evidence="3">
    <location>
        <begin position="1197"/>
        <end position="1246"/>
    </location>
</feature>
<protein>
    <recommendedName>
        <fullName evidence="4">Nephrocystin 3-like N-terminal domain-containing protein</fullName>
    </recommendedName>
</protein>
<dbReference type="InterPro" id="IPR002110">
    <property type="entry name" value="Ankyrin_rpt"/>
</dbReference>
<proteinExistence type="predicted"/>
<feature type="region of interest" description="Disordered" evidence="3">
    <location>
        <begin position="827"/>
        <end position="880"/>
    </location>
</feature>
<dbReference type="PANTHER" id="PTHR10039:SF14">
    <property type="entry name" value="NACHT DOMAIN-CONTAINING PROTEIN"/>
    <property type="match status" value="1"/>
</dbReference>
<feature type="repeat" description="ANK" evidence="2">
    <location>
        <begin position="668"/>
        <end position="700"/>
    </location>
</feature>
<gene>
    <name evidence="5" type="ORF">BFJ72_g5340</name>
</gene>
<feature type="compositionally biased region" description="Basic residues" evidence="3">
    <location>
        <begin position="843"/>
        <end position="855"/>
    </location>
</feature>
<feature type="domain" description="Nephrocystin 3-like N-terminal" evidence="4">
    <location>
        <begin position="147"/>
        <end position="313"/>
    </location>
</feature>
<dbReference type="InterPro" id="IPR027417">
    <property type="entry name" value="P-loop_NTPase"/>
</dbReference>
<evidence type="ECO:0000256" key="1">
    <source>
        <dbReference type="ARBA" id="ARBA00022737"/>
    </source>
</evidence>
<dbReference type="Gene3D" id="1.25.40.20">
    <property type="entry name" value="Ankyrin repeat-containing domain"/>
    <property type="match status" value="1"/>
</dbReference>
<evidence type="ECO:0000313" key="5">
    <source>
        <dbReference type="EMBL" id="RKL41448.1"/>
    </source>
</evidence>
<comment type="caution">
    <text evidence="5">The sequence shown here is derived from an EMBL/GenBank/DDBJ whole genome shotgun (WGS) entry which is preliminary data.</text>
</comment>
<accession>A0A420TIU0</accession>